<name>A0A7G9G2I4_9FIRM</name>
<keyword evidence="1" id="KW-1133">Transmembrane helix</keyword>
<feature type="transmembrane region" description="Helical" evidence="1">
    <location>
        <begin position="20"/>
        <end position="38"/>
    </location>
</feature>
<gene>
    <name evidence="2" type="ORF">H9Q78_11245</name>
</gene>
<evidence type="ECO:0000313" key="3">
    <source>
        <dbReference type="Proteomes" id="UP000515823"/>
    </source>
</evidence>
<feature type="transmembrane region" description="Helical" evidence="1">
    <location>
        <begin position="187"/>
        <end position="205"/>
    </location>
</feature>
<dbReference type="InterPro" id="IPR012507">
    <property type="entry name" value="YibE_F"/>
</dbReference>
<keyword evidence="1" id="KW-0472">Membrane</keyword>
<dbReference type="EMBL" id="CP060634">
    <property type="protein sequence ID" value="QNM05016.1"/>
    <property type="molecule type" value="Genomic_DNA"/>
</dbReference>
<organism evidence="2 3">
    <name type="scientific">Qiania dongpingensis</name>
    <dbReference type="NCBI Taxonomy" id="2763669"/>
    <lineage>
        <taxon>Bacteria</taxon>
        <taxon>Bacillati</taxon>
        <taxon>Bacillota</taxon>
        <taxon>Clostridia</taxon>
        <taxon>Lachnospirales</taxon>
        <taxon>Lachnospiraceae</taxon>
        <taxon>Qiania</taxon>
    </lineage>
</organism>
<evidence type="ECO:0000313" key="2">
    <source>
        <dbReference type="EMBL" id="QNM05016.1"/>
    </source>
</evidence>
<feature type="transmembrane region" description="Helical" evidence="1">
    <location>
        <begin position="360"/>
        <end position="383"/>
    </location>
</feature>
<feature type="transmembrane region" description="Helical" evidence="1">
    <location>
        <begin position="137"/>
        <end position="155"/>
    </location>
</feature>
<dbReference type="Pfam" id="PF07907">
    <property type="entry name" value="YibE_F"/>
    <property type="match status" value="1"/>
</dbReference>
<dbReference type="RefSeq" id="WP_249301785.1">
    <property type="nucleotide sequence ID" value="NZ_CP060634.1"/>
</dbReference>
<feature type="transmembrane region" description="Helical" evidence="1">
    <location>
        <begin position="322"/>
        <end position="340"/>
    </location>
</feature>
<protein>
    <submittedName>
        <fullName evidence="2">YibE/F family protein</fullName>
    </submittedName>
</protein>
<dbReference type="KEGG" id="qdo:H9Q78_11245"/>
<feature type="transmembrane region" description="Helical" evidence="1">
    <location>
        <begin position="162"/>
        <end position="181"/>
    </location>
</feature>
<dbReference type="Proteomes" id="UP000515823">
    <property type="component" value="Chromosome"/>
</dbReference>
<dbReference type="PANTHER" id="PTHR41771">
    <property type="entry name" value="MEMBRANE PROTEIN-RELATED"/>
    <property type="match status" value="1"/>
</dbReference>
<keyword evidence="3" id="KW-1185">Reference proteome</keyword>
<dbReference type="PANTHER" id="PTHR41771:SF1">
    <property type="entry name" value="MEMBRANE PROTEIN"/>
    <property type="match status" value="1"/>
</dbReference>
<dbReference type="AlphaFoldDB" id="A0A7G9G2I4"/>
<feature type="transmembrane region" description="Helical" evidence="1">
    <location>
        <begin position="212"/>
        <end position="236"/>
    </location>
</feature>
<reference evidence="2 3" key="1">
    <citation type="submission" date="2020-08" db="EMBL/GenBank/DDBJ databases">
        <authorList>
            <person name="Liu C."/>
            <person name="Sun Q."/>
        </authorList>
    </citation>
    <scope>NUCLEOTIDE SEQUENCE [LARGE SCALE GENOMIC DNA]</scope>
    <source>
        <strain evidence="2 3">NSJ-38</strain>
    </source>
</reference>
<feature type="transmembrane region" description="Helical" evidence="1">
    <location>
        <begin position="264"/>
        <end position="288"/>
    </location>
</feature>
<proteinExistence type="predicted"/>
<keyword evidence="1" id="KW-0812">Transmembrane</keyword>
<sequence length="391" mass="41730">MNRISKITTAMLTGKKRALLWSAFALVILTGMIIYYGSHVKRVKINASNGSEYAKAVVTEIKEDYTGWEEGGGAYTGNQLVQVTVTSGTYKGQSCEARNSNGYEMGAYCRKGTKVVVMLSENEGVLSAVVYNYDRGTGIWSLVGLFLLTLCLIGGKKGISASAALIFTFVCILFLYIPMMYAGVSPFLAAVLVSLLILTVSILLIDGWSDKAFCAIIGTAAGILISGCAAGLFGMICHVTGYNIPDAETIIHIGENSRLQVGGVLFSGILIASLGAVMDVSVSVAAAIHEIKRNNPEFGRKQLYQSGIHVGHDMMGTMSNTLILAFAGSSVNTLLVAYAYEMPYLQIMSQYAIAIEILRGISGTLGVILTVPVESAVAAFWLCREKKGQAD</sequence>
<evidence type="ECO:0000256" key="1">
    <source>
        <dbReference type="SAM" id="Phobius"/>
    </source>
</evidence>
<accession>A0A7G9G2I4</accession>